<feature type="signal peptide" evidence="2">
    <location>
        <begin position="1"/>
        <end position="22"/>
    </location>
</feature>
<dbReference type="EMBL" id="JAHMHR010000030">
    <property type="protein sequence ID" value="KAK1673567.1"/>
    <property type="molecule type" value="Genomic_DNA"/>
</dbReference>
<organism evidence="3 4">
    <name type="scientific">Colletotrichum godetiae</name>
    <dbReference type="NCBI Taxonomy" id="1209918"/>
    <lineage>
        <taxon>Eukaryota</taxon>
        <taxon>Fungi</taxon>
        <taxon>Dikarya</taxon>
        <taxon>Ascomycota</taxon>
        <taxon>Pezizomycotina</taxon>
        <taxon>Sordariomycetes</taxon>
        <taxon>Hypocreomycetidae</taxon>
        <taxon>Glomerellales</taxon>
        <taxon>Glomerellaceae</taxon>
        <taxon>Colletotrichum</taxon>
        <taxon>Colletotrichum acutatum species complex</taxon>
    </lineage>
</organism>
<reference evidence="3" key="1">
    <citation type="submission" date="2021-06" db="EMBL/GenBank/DDBJ databases">
        <title>Comparative genomics, transcriptomics and evolutionary studies reveal genomic signatures of adaptation to plant cell wall in hemibiotrophic fungi.</title>
        <authorList>
            <consortium name="DOE Joint Genome Institute"/>
            <person name="Baroncelli R."/>
            <person name="Diaz J.F."/>
            <person name="Benocci T."/>
            <person name="Peng M."/>
            <person name="Battaglia E."/>
            <person name="Haridas S."/>
            <person name="Andreopoulos W."/>
            <person name="Labutti K."/>
            <person name="Pangilinan J."/>
            <person name="Floch G.L."/>
            <person name="Makela M.R."/>
            <person name="Henrissat B."/>
            <person name="Grigoriev I.V."/>
            <person name="Crouch J.A."/>
            <person name="De Vries R.P."/>
            <person name="Sukno S.A."/>
            <person name="Thon M.R."/>
        </authorList>
    </citation>
    <scope>NUCLEOTIDE SEQUENCE</scope>
    <source>
        <strain evidence="3">CBS 193.32</strain>
    </source>
</reference>
<protein>
    <recommendedName>
        <fullName evidence="5">Secreted protein</fullName>
    </recommendedName>
</protein>
<proteinExistence type="predicted"/>
<dbReference type="GeneID" id="85459833"/>
<dbReference type="Proteomes" id="UP001224890">
    <property type="component" value="Unassembled WGS sequence"/>
</dbReference>
<gene>
    <name evidence="3" type="ORF">BDP55DRAFT_669579</name>
</gene>
<evidence type="ECO:0000313" key="3">
    <source>
        <dbReference type="EMBL" id="KAK1673567.1"/>
    </source>
</evidence>
<feature type="chain" id="PRO_5042597715" description="Secreted protein" evidence="2">
    <location>
        <begin position="23"/>
        <end position="85"/>
    </location>
</feature>
<evidence type="ECO:0000256" key="2">
    <source>
        <dbReference type="SAM" id="SignalP"/>
    </source>
</evidence>
<evidence type="ECO:0000256" key="1">
    <source>
        <dbReference type="SAM" id="MobiDB-lite"/>
    </source>
</evidence>
<name>A0AAJ0ES75_9PEZI</name>
<dbReference type="AlphaFoldDB" id="A0AAJ0ES75"/>
<comment type="caution">
    <text evidence="3">The sequence shown here is derived from an EMBL/GenBank/DDBJ whole genome shotgun (WGS) entry which is preliminary data.</text>
</comment>
<evidence type="ECO:0000313" key="4">
    <source>
        <dbReference type="Proteomes" id="UP001224890"/>
    </source>
</evidence>
<dbReference type="RefSeq" id="XP_060427570.1">
    <property type="nucleotide sequence ID" value="XM_060575307.1"/>
</dbReference>
<feature type="region of interest" description="Disordered" evidence="1">
    <location>
        <begin position="63"/>
        <end position="85"/>
    </location>
</feature>
<accession>A0AAJ0ES75</accession>
<sequence length="85" mass="9365">MSEERPMLVVLMAWAFPLEMKAEVCLGSSSRDWTMSGASRFLPRVSRAVVLFGMKVLLPKLKAGSSRGPRCWSLQKTGAKPEPPS</sequence>
<keyword evidence="2" id="KW-0732">Signal</keyword>
<evidence type="ECO:0008006" key="5">
    <source>
        <dbReference type="Google" id="ProtNLM"/>
    </source>
</evidence>
<keyword evidence="4" id="KW-1185">Reference proteome</keyword>